<protein>
    <submittedName>
        <fullName evidence="1">Uncharacterized protein</fullName>
    </submittedName>
</protein>
<name>A0A8F3C7G8_9CAUD</name>
<dbReference type="EMBL" id="MW630115">
    <property type="protein sequence ID" value="QWY13199.1"/>
    <property type="molecule type" value="Genomic_DNA"/>
</dbReference>
<dbReference type="KEGG" id="vg:77935990"/>
<keyword evidence="2" id="KW-1185">Reference proteome</keyword>
<proteinExistence type="predicted"/>
<dbReference type="GeneID" id="77935990"/>
<dbReference type="RefSeq" id="YP_010660001.1">
    <property type="nucleotide sequence ID" value="NC_070874.1"/>
</dbReference>
<evidence type="ECO:0000313" key="2">
    <source>
        <dbReference type="Proteomes" id="UP000693653"/>
    </source>
</evidence>
<accession>A0A8F3C7G8</accession>
<evidence type="ECO:0000313" key="1">
    <source>
        <dbReference type="EMBL" id="QWY13199.1"/>
    </source>
</evidence>
<organism evidence="1 2">
    <name type="scientific">Escherichia phage vB_EcoP-ZQ2</name>
    <dbReference type="NCBI Taxonomy" id="2810370"/>
    <lineage>
        <taxon>Viruses</taxon>
        <taxon>Duplodnaviria</taxon>
        <taxon>Heunggongvirae</taxon>
        <taxon>Uroviricota</taxon>
        <taxon>Caudoviricetes</taxon>
        <taxon>Schitoviridae</taxon>
        <taxon>Enquatrovirinae</taxon>
        <taxon>Gamaleyavirus</taxon>
        <taxon>Gamaleyavirus Zq2</taxon>
    </lineage>
</organism>
<sequence length="64" mass="7297">MANATVKSKNQYSITIDELSKEDLLILASFMQNSPFGYSPHEEPEKEREMRKVIFEACKSALDS</sequence>
<dbReference type="Proteomes" id="UP000693653">
    <property type="component" value="Segment"/>
</dbReference>
<reference evidence="1 2" key="1">
    <citation type="submission" date="2021-02" db="EMBL/GenBank/DDBJ databases">
        <authorList>
            <person name="Liu C."/>
        </authorList>
    </citation>
    <scope>NUCLEOTIDE SEQUENCE [LARGE SCALE GENOMIC DNA]</scope>
    <source>
        <strain evidence="2">Escherichia phage</strain>
    </source>
</reference>